<dbReference type="InterPro" id="IPR046347">
    <property type="entry name" value="bZIP_sf"/>
</dbReference>
<feature type="region of interest" description="Disordered" evidence="6">
    <location>
        <begin position="51"/>
        <end position="167"/>
    </location>
</feature>
<evidence type="ECO:0000256" key="4">
    <source>
        <dbReference type="ARBA" id="ARBA00023163"/>
    </source>
</evidence>
<dbReference type="Proteomes" id="UP000248405">
    <property type="component" value="Unassembled WGS sequence"/>
</dbReference>
<dbReference type="Pfam" id="PF00170">
    <property type="entry name" value="bZIP_1"/>
    <property type="match status" value="1"/>
</dbReference>
<keyword evidence="9" id="KW-1185">Reference proteome</keyword>
<comment type="subcellular location">
    <subcellularLocation>
        <location evidence="1">Nucleus</location>
    </subcellularLocation>
</comment>
<proteinExistence type="predicted"/>
<feature type="region of interest" description="Disordered" evidence="6">
    <location>
        <begin position="239"/>
        <end position="272"/>
    </location>
</feature>
<evidence type="ECO:0000256" key="1">
    <source>
        <dbReference type="ARBA" id="ARBA00004123"/>
    </source>
</evidence>
<evidence type="ECO:0000256" key="6">
    <source>
        <dbReference type="SAM" id="MobiDB-lite"/>
    </source>
</evidence>
<feature type="compositionally biased region" description="Polar residues" evidence="6">
    <location>
        <begin position="77"/>
        <end position="89"/>
    </location>
</feature>
<keyword evidence="4" id="KW-0804">Transcription</keyword>
<organism evidence="8 9">
    <name type="scientific">Aspergillus vadensis (strain CBS 113365 / IMI 142717 / IBT 24658)</name>
    <dbReference type="NCBI Taxonomy" id="1448311"/>
    <lineage>
        <taxon>Eukaryota</taxon>
        <taxon>Fungi</taxon>
        <taxon>Dikarya</taxon>
        <taxon>Ascomycota</taxon>
        <taxon>Pezizomycotina</taxon>
        <taxon>Eurotiomycetes</taxon>
        <taxon>Eurotiomycetidae</taxon>
        <taxon>Eurotiales</taxon>
        <taxon>Aspergillaceae</taxon>
        <taxon>Aspergillus</taxon>
        <taxon>Aspergillus subgen. Circumdati</taxon>
    </lineage>
</organism>
<dbReference type="RefSeq" id="XP_025560977.1">
    <property type="nucleotide sequence ID" value="XM_025703257.1"/>
</dbReference>
<dbReference type="OrthoDB" id="295274at2759"/>
<dbReference type="PROSITE" id="PS50217">
    <property type="entry name" value="BZIP"/>
    <property type="match status" value="1"/>
</dbReference>
<dbReference type="AlphaFoldDB" id="A0A319BN81"/>
<dbReference type="InterPro" id="IPR051027">
    <property type="entry name" value="bZIP_transcription_factors"/>
</dbReference>
<dbReference type="GO" id="GO:0003677">
    <property type="term" value="F:DNA binding"/>
    <property type="evidence" value="ECO:0007669"/>
    <property type="project" value="UniProtKB-KW"/>
</dbReference>
<dbReference type="EMBL" id="KZ821631">
    <property type="protein sequence ID" value="PYH67183.1"/>
    <property type="molecule type" value="Genomic_DNA"/>
</dbReference>
<protein>
    <recommendedName>
        <fullName evidence="7">BZIP domain-containing protein</fullName>
    </recommendedName>
</protein>
<dbReference type="PROSITE" id="PS00036">
    <property type="entry name" value="BZIP_BASIC"/>
    <property type="match status" value="1"/>
</dbReference>
<dbReference type="SUPFAM" id="SSF57959">
    <property type="entry name" value="Leucine zipper domain"/>
    <property type="match status" value="1"/>
</dbReference>
<evidence type="ECO:0000259" key="7">
    <source>
        <dbReference type="PROSITE" id="PS50217"/>
    </source>
</evidence>
<dbReference type="PRINTS" id="PR00043">
    <property type="entry name" value="LEUZIPPRJUN"/>
</dbReference>
<feature type="compositionally biased region" description="Polar residues" evidence="6">
    <location>
        <begin position="239"/>
        <end position="248"/>
    </location>
</feature>
<evidence type="ECO:0000256" key="3">
    <source>
        <dbReference type="ARBA" id="ARBA00023125"/>
    </source>
</evidence>
<dbReference type="CDD" id="cd14687">
    <property type="entry name" value="bZIP_ATF2"/>
    <property type="match status" value="1"/>
</dbReference>
<keyword evidence="5" id="KW-0539">Nucleus</keyword>
<dbReference type="GO" id="GO:0003700">
    <property type="term" value="F:DNA-binding transcription factor activity"/>
    <property type="evidence" value="ECO:0007669"/>
    <property type="project" value="InterPro"/>
</dbReference>
<evidence type="ECO:0000313" key="9">
    <source>
        <dbReference type="Proteomes" id="UP000248405"/>
    </source>
</evidence>
<dbReference type="GeneID" id="37207849"/>
<evidence type="ECO:0000256" key="2">
    <source>
        <dbReference type="ARBA" id="ARBA00023015"/>
    </source>
</evidence>
<feature type="non-terminal residue" evidence="8">
    <location>
        <position position="1"/>
    </location>
</feature>
<dbReference type="PANTHER" id="PTHR19304">
    <property type="entry name" value="CYCLIC-AMP RESPONSE ELEMENT BINDING PROTEIN"/>
    <property type="match status" value="1"/>
</dbReference>
<feature type="compositionally biased region" description="Basic and acidic residues" evidence="6">
    <location>
        <begin position="145"/>
        <end position="155"/>
    </location>
</feature>
<evidence type="ECO:0000256" key="5">
    <source>
        <dbReference type="ARBA" id="ARBA00023242"/>
    </source>
</evidence>
<dbReference type="InterPro" id="IPR002112">
    <property type="entry name" value="Leuzip_Jun"/>
</dbReference>
<accession>A0A319BN81</accession>
<dbReference type="GO" id="GO:0005634">
    <property type="term" value="C:nucleus"/>
    <property type="evidence" value="ECO:0007669"/>
    <property type="project" value="UniProtKB-SubCell"/>
</dbReference>
<evidence type="ECO:0000313" key="8">
    <source>
        <dbReference type="EMBL" id="PYH67183.1"/>
    </source>
</evidence>
<feature type="compositionally biased region" description="Polar residues" evidence="6">
    <location>
        <begin position="100"/>
        <end position="128"/>
    </location>
</feature>
<sequence length="272" mass="30295">PGSLPVFMDNIIPQDCISHPPLEDDGLGLHNSFLPPVPWALSPAVPTDFTVSSQASSGAPCQTMRNPSNRQRECPTARTSTFGATTKMSPAQIHEITWRGSETSNSSADRGSNRDSSMYSSRKNSNRIPSPGFEEHEYKRRKRERSLERNREAAYKCRKKKKEQAKRLESRCETVSQENSFLQSEVSRLRGQVLNLKDELLRHSRCRGEGIKRHLLRMAKQVPGKAETTLQISEDNVQSVEHTGGSMQDQEKVGFDDLVQLPASGDDSSAAA</sequence>
<keyword evidence="3" id="KW-0238">DNA-binding</keyword>
<dbReference type="InterPro" id="IPR004827">
    <property type="entry name" value="bZIP"/>
</dbReference>
<keyword evidence="2" id="KW-0805">Transcription regulation</keyword>
<name>A0A319BN81_ASPVC</name>
<dbReference type="Gene3D" id="1.20.5.170">
    <property type="match status" value="1"/>
</dbReference>
<gene>
    <name evidence="8" type="ORF">BO88DRAFT_344834</name>
</gene>
<feature type="domain" description="BZIP" evidence="7">
    <location>
        <begin position="140"/>
        <end position="203"/>
    </location>
</feature>
<reference evidence="8" key="1">
    <citation type="submission" date="2016-12" db="EMBL/GenBank/DDBJ databases">
        <title>The genomes of Aspergillus section Nigri reveals drivers in fungal speciation.</title>
        <authorList>
            <consortium name="DOE Joint Genome Institute"/>
            <person name="Vesth T.C."/>
            <person name="Nybo J."/>
            <person name="Theobald S."/>
            <person name="Brandl J."/>
            <person name="Frisvad J.C."/>
            <person name="Nielsen K.F."/>
            <person name="Lyhne E.K."/>
            <person name="Kogle M.E."/>
            <person name="Kuo A."/>
            <person name="Riley R."/>
            <person name="Clum A."/>
            <person name="Nolan M."/>
            <person name="Lipzen A."/>
            <person name="Salamov A."/>
            <person name="Henrissat B."/>
            <person name="Wiebenga A."/>
            <person name="De Vries R.P."/>
            <person name="Grigoriev I.V."/>
            <person name="Mortensen U.H."/>
            <person name="Andersen M.R."/>
            <person name="Baker S.E."/>
        </authorList>
    </citation>
    <scope>NUCLEOTIDE SEQUENCE [LARGE SCALE GENOMIC DNA]</scope>
    <source>
        <strain evidence="8">CBS 113365</strain>
    </source>
</reference>
<dbReference type="SMART" id="SM00338">
    <property type="entry name" value="BRLZ"/>
    <property type="match status" value="1"/>
</dbReference>
<feature type="compositionally biased region" description="Polar residues" evidence="6">
    <location>
        <begin position="51"/>
        <end position="69"/>
    </location>
</feature>